<proteinExistence type="predicted"/>
<protein>
    <submittedName>
        <fullName evidence="2">Beta-lactamase domain protein</fullName>
    </submittedName>
</protein>
<dbReference type="KEGG" id="dmr:Deima_2049"/>
<dbReference type="EMBL" id="CP002454">
    <property type="protein sequence ID" value="ADV67692.1"/>
    <property type="molecule type" value="Genomic_DNA"/>
</dbReference>
<dbReference type="Pfam" id="PF00753">
    <property type="entry name" value="Lactamase_B"/>
    <property type="match status" value="1"/>
</dbReference>
<dbReference type="PANTHER" id="PTHR42951">
    <property type="entry name" value="METALLO-BETA-LACTAMASE DOMAIN-CONTAINING"/>
    <property type="match status" value="1"/>
</dbReference>
<feature type="domain" description="Metallo-beta-lactamase" evidence="1">
    <location>
        <begin position="16"/>
        <end position="212"/>
    </location>
</feature>
<evidence type="ECO:0000313" key="2">
    <source>
        <dbReference type="EMBL" id="ADV67692.1"/>
    </source>
</evidence>
<dbReference type="SUPFAM" id="SSF56281">
    <property type="entry name" value="Metallo-hydrolase/oxidoreductase"/>
    <property type="match status" value="1"/>
</dbReference>
<dbReference type="SMART" id="SM00849">
    <property type="entry name" value="Lactamase_B"/>
    <property type="match status" value="1"/>
</dbReference>
<accession>E8U9F3</accession>
<dbReference type="PANTHER" id="PTHR42951:SF22">
    <property type="entry name" value="METALLO BETA-LACTAMASE SUPERFAMILY LIPOPROTEIN"/>
    <property type="match status" value="1"/>
</dbReference>
<reference evidence="2 3" key="1">
    <citation type="journal article" date="2011" name="Stand. Genomic Sci.">
        <title>Complete genome sequence of Deinococcus maricopensis type strain (LB-34).</title>
        <authorList>
            <person name="Pukall R."/>
            <person name="Zeytun A."/>
            <person name="Lucas S."/>
            <person name="Lapidus A."/>
            <person name="Hammon N."/>
            <person name="Deshpande S."/>
            <person name="Nolan M."/>
            <person name="Cheng J.F."/>
            <person name="Pitluck S."/>
            <person name="Liolios K."/>
            <person name="Pagani I."/>
            <person name="Mikhailova N."/>
            <person name="Ivanova N."/>
            <person name="Mavromatis K."/>
            <person name="Pati A."/>
            <person name="Tapia R."/>
            <person name="Han C."/>
            <person name="Goodwin L."/>
            <person name="Chen A."/>
            <person name="Palaniappan K."/>
            <person name="Land M."/>
            <person name="Hauser L."/>
            <person name="Chang Y.J."/>
            <person name="Jeffries C.D."/>
            <person name="Brambilla E.M."/>
            <person name="Rohde M."/>
            <person name="Goker M."/>
            <person name="Detter J.C."/>
            <person name="Woyke T."/>
            <person name="Bristow J."/>
            <person name="Eisen J.A."/>
            <person name="Markowitz V."/>
            <person name="Hugenholtz P."/>
            <person name="Kyrpides N.C."/>
            <person name="Klenk H.P."/>
        </authorList>
    </citation>
    <scope>NUCLEOTIDE SEQUENCE [LARGE SCALE GENOMIC DNA]</scope>
    <source>
        <strain evidence="3">DSM 21211 / LMG 22137 / NRRL B-23946 / LB-34</strain>
    </source>
</reference>
<dbReference type="HOGENOM" id="CLU_061385_1_0_0"/>
<dbReference type="AlphaFoldDB" id="E8U9F3"/>
<name>E8U9F3_DEIML</name>
<dbReference type="InterPro" id="IPR037482">
    <property type="entry name" value="ST1585_MBL-fold"/>
</dbReference>
<gene>
    <name evidence="2" type="ordered locus">Deima_2049</name>
</gene>
<dbReference type="InterPro" id="IPR036866">
    <property type="entry name" value="RibonucZ/Hydroxyglut_hydro"/>
</dbReference>
<evidence type="ECO:0000259" key="1">
    <source>
        <dbReference type="SMART" id="SM00849"/>
    </source>
</evidence>
<keyword evidence="3" id="KW-1185">Reference proteome</keyword>
<dbReference type="InterPro" id="IPR001279">
    <property type="entry name" value="Metallo-B-lactamas"/>
</dbReference>
<sequence>MAPHLLDLHFQGTPGVIAAYAVPLHSGGVALIDPGPSSTLTTLERGLGTLSFTLEDVRAVLLTHIHLDHAGVAGTLAERGADVYVHERGAAHLARPDRLLASARTIYAEHMDALWGDMRPVPRERLHAVQDGSTVTLGSDAFHATYAPGHAVHHVAWQHGDDLFVGDVAGVRLDARQTPRAPTPPPDIDLDAWAASVARLRALPARTLHLTHYGSYPATDAHWDNLLRTMHADAARVREGLERQLGADALTAEFTRAVEADLAQEGDDLAARFRYACPAWMSVQGLTRYWTRKANA</sequence>
<reference evidence="3" key="2">
    <citation type="submission" date="2011-01" db="EMBL/GenBank/DDBJ databases">
        <title>The complete genome of Deinococcus maricopensis DSM 21211.</title>
        <authorList>
            <consortium name="US DOE Joint Genome Institute (JGI-PGF)"/>
            <person name="Lucas S."/>
            <person name="Copeland A."/>
            <person name="Lapidus A."/>
            <person name="Goodwin L."/>
            <person name="Pitluck S."/>
            <person name="Kyrpides N."/>
            <person name="Mavromatis K."/>
            <person name="Pagani I."/>
            <person name="Ivanova N."/>
            <person name="Ovchinnikova G."/>
            <person name="Zeytun A."/>
            <person name="Detter J.C."/>
            <person name="Han C."/>
            <person name="Land M."/>
            <person name="Hauser L."/>
            <person name="Markowitz V."/>
            <person name="Cheng J.-F."/>
            <person name="Hugenholtz P."/>
            <person name="Woyke T."/>
            <person name="Wu D."/>
            <person name="Pukall R."/>
            <person name="Gehrich-Schroeter G."/>
            <person name="Brambilla E."/>
            <person name="Klenk H.-P."/>
            <person name="Eisen J.A."/>
        </authorList>
    </citation>
    <scope>NUCLEOTIDE SEQUENCE [LARGE SCALE GENOMIC DNA]</scope>
    <source>
        <strain evidence="3">DSM 21211 / LMG 22137 / NRRL B-23946 / LB-34</strain>
    </source>
</reference>
<dbReference type="InterPro" id="IPR050855">
    <property type="entry name" value="NDM-1-like"/>
</dbReference>
<dbReference type="STRING" id="709986.Deima_2049"/>
<dbReference type="Proteomes" id="UP000008635">
    <property type="component" value="Chromosome"/>
</dbReference>
<dbReference type="CDD" id="cd07726">
    <property type="entry name" value="ST1585-like_MBL-fold"/>
    <property type="match status" value="1"/>
</dbReference>
<dbReference type="eggNOG" id="COG0491">
    <property type="taxonomic scope" value="Bacteria"/>
</dbReference>
<organism evidence="2 3">
    <name type="scientific">Deinococcus maricopensis (strain DSM 21211 / LMG 22137 / NRRL B-23946 / LB-34)</name>
    <dbReference type="NCBI Taxonomy" id="709986"/>
    <lineage>
        <taxon>Bacteria</taxon>
        <taxon>Thermotogati</taxon>
        <taxon>Deinococcota</taxon>
        <taxon>Deinococci</taxon>
        <taxon>Deinococcales</taxon>
        <taxon>Deinococcaceae</taxon>
        <taxon>Deinococcus</taxon>
    </lineage>
</organism>
<dbReference type="RefSeq" id="WP_013557197.1">
    <property type="nucleotide sequence ID" value="NC_014958.1"/>
</dbReference>
<evidence type="ECO:0000313" key="3">
    <source>
        <dbReference type="Proteomes" id="UP000008635"/>
    </source>
</evidence>
<dbReference type="Gene3D" id="3.60.15.10">
    <property type="entry name" value="Ribonuclease Z/Hydroxyacylglutathione hydrolase-like"/>
    <property type="match status" value="1"/>
</dbReference>